<organism evidence="1 2">
    <name type="scientific">Cellulophaga algicola (strain DSM 14237 / IC166 / ACAM 630)</name>
    <dbReference type="NCBI Taxonomy" id="688270"/>
    <lineage>
        <taxon>Bacteria</taxon>
        <taxon>Pseudomonadati</taxon>
        <taxon>Bacteroidota</taxon>
        <taxon>Flavobacteriia</taxon>
        <taxon>Flavobacteriales</taxon>
        <taxon>Flavobacteriaceae</taxon>
        <taxon>Cellulophaga</taxon>
    </lineage>
</organism>
<dbReference type="AlphaFoldDB" id="E6XB86"/>
<dbReference type="EMBL" id="CP002453">
    <property type="protein sequence ID" value="ADV49950.1"/>
    <property type="molecule type" value="Genomic_DNA"/>
</dbReference>
<sequence>MQFLRYLFFIFSSTNQHGVHSPFVYALVTKCLYKNQKHTSDKSLNTALKLLDYFNSSKVCFKDRNTELEKLVQQKFPKIVADDNSVDFIYLDTLSEKNLAYLRNINSVTNETLIFINAINKNYTHWNQLITLEKVTVSIDTFHCGILFFRREQVKEHFKIRI</sequence>
<dbReference type="Proteomes" id="UP000008634">
    <property type="component" value="Chromosome"/>
</dbReference>
<proteinExistence type="predicted"/>
<dbReference type="eggNOG" id="COG4122">
    <property type="taxonomic scope" value="Bacteria"/>
</dbReference>
<keyword evidence="2" id="KW-1185">Reference proteome</keyword>
<protein>
    <submittedName>
        <fullName evidence="1">Uncharacterized protein</fullName>
    </submittedName>
</protein>
<reference evidence="1 2" key="1">
    <citation type="journal article" date="2010" name="Stand. Genomic Sci.">
        <title>Complete genome sequence of Cellulophaga algicola type strain (IC166).</title>
        <authorList>
            <person name="Abt B."/>
            <person name="Lu M."/>
            <person name="Misra M."/>
            <person name="Han C."/>
            <person name="Nolan M."/>
            <person name="Lucas S."/>
            <person name="Hammon N."/>
            <person name="Deshpande S."/>
            <person name="Cheng J.F."/>
            <person name="Tapia R."/>
            <person name="Goodwin L."/>
            <person name="Pitluck S."/>
            <person name="Liolios K."/>
            <person name="Pagani I."/>
            <person name="Ivanova N."/>
            <person name="Mavromatis K."/>
            <person name="Ovchinikova G."/>
            <person name="Pati A."/>
            <person name="Chen A."/>
            <person name="Palaniappan K."/>
            <person name="Land M."/>
            <person name="Hauser L."/>
            <person name="Chang Y.J."/>
            <person name="Jeffries C.D."/>
            <person name="Detter J.C."/>
            <person name="Brambilla E."/>
            <person name="Rohde M."/>
            <person name="Tindall B.J."/>
            <person name="Goker M."/>
            <person name="Woyke T."/>
            <person name="Bristow J."/>
            <person name="Eisen J.A."/>
            <person name="Markowitz V."/>
            <person name="Hugenholtz P."/>
            <person name="Kyrpides N.C."/>
            <person name="Klenk H.P."/>
            <person name="Lapidus A."/>
        </authorList>
    </citation>
    <scope>NUCLEOTIDE SEQUENCE [LARGE SCALE GENOMIC DNA]</scope>
    <source>
        <strain evidence="2">DSM 14237 / IC166 / ACAM 630</strain>
    </source>
</reference>
<name>E6XB86_CELAD</name>
<dbReference type="STRING" id="688270.Celal_2665"/>
<dbReference type="RefSeq" id="WP_013551421.1">
    <property type="nucleotide sequence ID" value="NC_014934.1"/>
</dbReference>
<gene>
    <name evidence="1" type="ordered locus">Celal_2665</name>
</gene>
<dbReference type="KEGG" id="cao:Celal_2665"/>
<accession>E6XB86</accession>
<evidence type="ECO:0000313" key="1">
    <source>
        <dbReference type="EMBL" id="ADV49950.1"/>
    </source>
</evidence>
<dbReference type="HOGENOM" id="CLU_083598_0_0_10"/>
<evidence type="ECO:0000313" key="2">
    <source>
        <dbReference type="Proteomes" id="UP000008634"/>
    </source>
</evidence>